<keyword evidence="7" id="KW-1185">Reference proteome</keyword>
<accession>A0A6L4WW96</accession>
<keyword evidence="3" id="KW-0807">Transducer</keyword>
<proteinExistence type="inferred from homology"/>
<dbReference type="RefSeq" id="WP_152190587.1">
    <property type="nucleotide sequence ID" value="NZ_WFKI01000005.1"/>
</dbReference>
<comment type="caution">
    <text evidence="6">The sequence shown here is derived from an EMBL/GenBank/DDBJ whole genome shotgun (WGS) entry which is preliminary data.</text>
</comment>
<dbReference type="PROSITE" id="PS50111">
    <property type="entry name" value="CHEMOTAXIS_TRANSDUC_2"/>
    <property type="match status" value="1"/>
</dbReference>
<evidence type="ECO:0000313" key="6">
    <source>
        <dbReference type="EMBL" id="KAB7890795.1"/>
    </source>
</evidence>
<reference evidence="7 8" key="1">
    <citation type="submission" date="2019-10" db="EMBL/GenBank/DDBJ databases">
        <title>Poseidonibacter ostreae sp. nov., isolated from the gut of the Ostrea denselamellosa.</title>
        <authorList>
            <person name="Choi A."/>
        </authorList>
    </citation>
    <scope>NUCLEOTIDE SEQUENCE [LARGE SCALE GENOMIC DNA]</scope>
    <source>
        <strain evidence="6 8">SJOD-M-33</strain>
        <strain evidence="5 7">SJOD-M-5</strain>
    </source>
</reference>
<sequence length="416" mass="45919">MFFNKKKDKEKVLESLDTLEAYIQNKINAINDNNQVESSEFIEVEDKLHSIMEILQSKNQKNLTVYGEIMLACEKIADGHIDDKITSVSDDSKLNYIAKSLNVMFEKLNISVNNTLKILDEYKEQNYLNKVDTSMFLGGGLKELLEGINSLQDRITIQATQSYKNGLILEKESQILTQKAEVLSASSQEQSVAIEETAAAVVEITSIVEHNTQSVNQMQQLGSKVQDESNKGSLLSKDTHKAMDEIYNSTIKAYDSVNQISQIAFQTNILSLNAAVEAATAGEAGKGFAVVAQEVRNLANKSAEVAKDIESLMGELQTKTKHGKEIASTMSDGYETLIEDINKTVELIHSVSTSSDEQEKGINQISDAINSIDHAVQNNASVALDVKNVANKSNDVSMQIVEDTRKIQFVGKELIK</sequence>
<dbReference type="GO" id="GO:0004888">
    <property type="term" value="F:transmembrane signaling receptor activity"/>
    <property type="evidence" value="ECO:0007669"/>
    <property type="project" value="InterPro"/>
</dbReference>
<dbReference type="EMBL" id="WFKK01000003">
    <property type="protein sequence ID" value="KAB7890795.1"/>
    <property type="molecule type" value="Genomic_DNA"/>
</dbReference>
<comment type="similarity">
    <text evidence="2">Belongs to the methyl-accepting chemotaxis (MCP) protein family.</text>
</comment>
<name>A0A6L4WW96_9BACT</name>
<dbReference type="InterPro" id="IPR004089">
    <property type="entry name" value="MCPsignal_dom"/>
</dbReference>
<dbReference type="InterPro" id="IPR004090">
    <property type="entry name" value="Chemotax_Me-accpt_rcpt"/>
</dbReference>
<dbReference type="PRINTS" id="PR00260">
    <property type="entry name" value="CHEMTRNSDUCR"/>
</dbReference>
<evidence type="ECO:0000313" key="8">
    <source>
        <dbReference type="Proteomes" id="UP000472839"/>
    </source>
</evidence>
<dbReference type="Proteomes" id="UP000472839">
    <property type="component" value="Unassembled WGS sequence"/>
</dbReference>
<evidence type="ECO:0000259" key="4">
    <source>
        <dbReference type="PROSITE" id="PS50111"/>
    </source>
</evidence>
<dbReference type="GO" id="GO:0007165">
    <property type="term" value="P:signal transduction"/>
    <property type="evidence" value="ECO:0007669"/>
    <property type="project" value="UniProtKB-KW"/>
</dbReference>
<dbReference type="PANTHER" id="PTHR43531">
    <property type="entry name" value="PROTEIN ICFG"/>
    <property type="match status" value="1"/>
</dbReference>
<gene>
    <name evidence="5" type="ORF">GBG18_09625</name>
    <name evidence="6" type="ORF">GBG19_01930</name>
</gene>
<dbReference type="SUPFAM" id="SSF58104">
    <property type="entry name" value="Methyl-accepting chemotaxis protein (MCP) signaling domain"/>
    <property type="match status" value="1"/>
</dbReference>
<organism evidence="6 8">
    <name type="scientific">Poseidonibacter ostreae</name>
    <dbReference type="NCBI Taxonomy" id="2654171"/>
    <lineage>
        <taxon>Bacteria</taxon>
        <taxon>Pseudomonadati</taxon>
        <taxon>Campylobacterota</taxon>
        <taxon>Epsilonproteobacteria</taxon>
        <taxon>Campylobacterales</taxon>
        <taxon>Arcobacteraceae</taxon>
        <taxon>Poseidonibacter</taxon>
    </lineage>
</organism>
<evidence type="ECO:0000256" key="2">
    <source>
        <dbReference type="ARBA" id="ARBA00029447"/>
    </source>
</evidence>
<dbReference type="GO" id="GO:0005886">
    <property type="term" value="C:plasma membrane"/>
    <property type="evidence" value="ECO:0007669"/>
    <property type="project" value="TreeGrafter"/>
</dbReference>
<dbReference type="InterPro" id="IPR051310">
    <property type="entry name" value="MCP_chemotaxis"/>
</dbReference>
<dbReference type="Proteomes" id="UP000461010">
    <property type="component" value="Unassembled WGS sequence"/>
</dbReference>
<evidence type="ECO:0000256" key="3">
    <source>
        <dbReference type="PROSITE-ProRule" id="PRU00284"/>
    </source>
</evidence>
<dbReference type="Pfam" id="PF00015">
    <property type="entry name" value="MCPsignal"/>
    <property type="match status" value="1"/>
</dbReference>
<evidence type="ECO:0000313" key="7">
    <source>
        <dbReference type="Proteomes" id="UP000461010"/>
    </source>
</evidence>
<dbReference type="EMBL" id="WFKJ01000028">
    <property type="protein sequence ID" value="KAB7890087.1"/>
    <property type="molecule type" value="Genomic_DNA"/>
</dbReference>
<dbReference type="AlphaFoldDB" id="A0A6L4WW96"/>
<feature type="domain" description="Methyl-accepting transducer" evidence="4">
    <location>
        <begin position="165"/>
        <end position="394"/>
    </location>
</feature>
<dbReference type="SMART" id="SM00283">
    <property type="entry name" value="MA"/>
    <property type="match status" value="1"/>
</dbReference>
<dbReference type="GO" id="GO:0006935">
    <property type="term" value="P:chemotaxis"/>
    <property type="evidence" value="ECO:0007669"/>
    <property type="project" value="UniProtKB-KW"/>
</dbReference>
<dbReference type="Gene3D" id="1.10.287.950">
    <property type="entry name" value="Methyl-accepting chemotaxis protein"/>
    <property type="match status" value="1"/>
</dbReference>
<evidence type="ECO:0000313" key="5">
    <source>
        <dbReference type="EMBL" id="KAB7890087.1"/>
    </source>
</evidence>
<dbReference type="PANTHER" id="PTHR43531:SF11">
    <property type="entry name" value="METHYL-ACCEPTING CHEMOTAXIS PROTEIN 3"/>
    <property type="match status" value="1"/>
</dbReference>
<protein>
    <submittedName>
        <fullName evidence="6">Chemotaxis protein</fullName>
    </submittedName>
</protein>
<evidence type="ECO:0000256" key="1">
    <source>
        <dbReference type="ARBA" id="ARBA00022500"/>
    </source>
</evidence>
<keyword evidence="1" id="KW-0145">Chemotaxis</keyword>